<dbReference type="Pfam" id="PF01565">
    <property type="entry name" value="FAD_binding_4"/>
    <property type="match status" value="1"/>
</dbReference>
<evidence type="ECO:0000256" key="2">
    <source>
        <dbReference type="ARBA" id="ARBA00022630"/>
    </source>
</evidence>
<evidence type="ECO:0000313" key="6">
    <source>
        <dbReference type="Proteomes" id="UP000292307"/>
    </source>
</evidence>
<sequence length="522" mass="56557">MPGLFPLVPSMPRHTADTTNVTGLAQAGGRVLRPRTTAQVQRIVRLANRRGWTINPVSTGLNYGYGGTSPVRPTDIQLDLGRMTSIRNAAEISRGNPVAVIEPGVTQQALYAWLQQHHPDLAFNVTGSARETSIIGNALDRGVGYFGPRREDLFGLEVITGTGELIHTGFRRLGESSPLAHSHPYGLGPILDGLFFQGNCGIVTSACFRLVPRRPRAVAVSLGLREGKSLAPFIDRLAELKREAVMDSVTHIGNRQRSNASLMYGITTYLEQQCGRTPQAAAVEAKEALALVAKGEWTSLGAVTGSAAQVRANLAEVRKRIGDIATVRELSEEKLALGYRIMHALRFFRAARANAAAIAAIRPLHVLALGQPTDAAIDNLLWRYGRSDLPATQLDRTSCGLIFINPALPMNGALVEALVRELEEVARPFELYMTINIETATSLVAVINLLFNRDDAAESAAARKTADALHAHLRARQLEVYRARADMMESVVDPADPYWQAVGAIKHALDPNGVIAPGRYSP</sequence>
<dbReference type="Proteomes" id="UP000292307">
    <property type="component" value="Chromosome"/>
</dbReference>
<dbReference type="InterPro" id="IPR016167">
    <property type="entry name" value="FAD-bd_PCMH_sub1"/>
</dbReference>
<dbReference type="InterPro" id="IPR016169">
    <property type="entry name" value="FAD-bd_PCMH_sub2"/>
</dbReference>
<dbReference type="EMBL" id="CP036401">
    <property type="protein sequence ID" value="QBI04230.1"/>
    <property type="molecule type" value="Genomic_DNA"/>
</dbReference>
<evidence type="ECO:0000256" key="1">
    <source>
        <dbReference type="ARBA" id="ARBA00008000"/>
    </source>
</evidence>
<dbReference type="PANTHER" id="PTHR11748">
    <property type="entry name" value="D-LACTATE DEHYDROGENASE"/>
    <property type="match status" value="1"/>
</dbReference>
<dbReference type="PROSITE" id="PS51387">
    <property type="entry name" value="FAD_PCMH"/>
    <property type="match status" value="1"/>
</dbReference>
<dbReference type="SUPFAM" id="SSF55103">
    <property type="entry name" value="FAD-linked oxidases, C-terminal domain"/>
    <property type="match status" value="1"/>
</dbReference>
<accession>A0ABX5RZX2</accession>
<gene>
    <name evidence="5" type="ORF">EYF70_27975</name>
</gene>
<protein>
    <submittedName>
        <fullName evidence="5">FAD-binding oxidoreductase</fullName>
    </submittedName>
</protein>
<keyword evidence="3" id="KW-0274">FAD</keyword>
<dbReference type="Gene3D" id="1.10.45.10">
    <property type="entry name" value="Vanillyl-alcohol Oxidase, Chain A, domain 4"/>
    <property type="match status" value="1"/>
</dbReference>
<dbReference type="Gene3D" id="3.30.43.10">
    <property type="entry name" value="Uridine Diphospho-n-acetylenolpyruvylglucosamine Reductase, domain 2"/>
    <property type="match status" value="1"/>
</dbReference>
<dbReference type="Gene3D" id="3.30.465.10">
    <property type="match status" value="1"/>
</dbReference>
<dbReference type="SUPFAM" id="SSF56176">
    <property type="entry name" value="FAD-binding/transporter-associated domain-like"/>
    <property type="match status" value="1"/>
</dbReference>
<dbReference type="InterPro" id="IPR016171">
    <property type="entry name" value="Vanillyl_alc_oxidase_C-sub2"/>
</dbReference>
<evidence type="ECO:0000259" key="4">
    <source>
        <dbReference type="PROSITE" id="PS51387"/>
    </source>
</evidence>
<keyword evidence="6" id="KW-1185">Reference proteome</keyword>
<dbReference type="InterPro" id="IPR006094">
    <property type="entry name" value="Oxid_FAD_bind_N"/>
</dbReference>
<comment type="similarity">
    <text evidence="1">Belongs to the FAD-binding oxidoreductase/transferase type 4 family.</text>
</comment>
<proteinExistence type="inferred from homology"/>
<dbReference type="InterPro" id="IPR036318">
    <property type="entry name" value="FAD-bd_PCMH-like_sf"/>
</dbReference>
<reference evidence="5 6" key="1">
    <citation type="submission" date="2019-02" db="EMBL/GenBank/DDBJ databases">
        <title>Draft Genome Sequences of Six Type Strains of the Genus Massilia.</title>
        <authorList>
            <person name="Miess H."/>
            <person name="Frediansyhah A."/>
            <person name="Gross H."/>
        </authorList>
    </citation>
    <scope>NUCLEOTIDE SEQUENCE [LARGE SCALE GENOMIC DNA]</scope>
    <source>
        <strain evidence="5 6">DSM 17472</strain>
    </source>
</reference>
<organism evidence="5 6">
    <name type="scientific">Pseudoduganella albidiflava</name>
    <dbReference type="NCBI Taxonomy" id="321983"/>
    <lineage>
        <taxon>Bacteria</taxon>
        <taxon>Pseudomonadati</taxon>
        <taxon>Pseudomonadota</taxon>
        <taxon>Betaproteobacteria</taxon>
        <taxon>Burkholderiales</taxon>
        <taxon>Oxalobacteraceae</taxon>
        <taxon>Telluria group</taxon>
        <taxon>Pseudoduganella</taxon>
    </lineage>
</organism>
<name>A0ABX5RZX2_9BURK</name>
<evidence type="ECO:0000256" key="3">
    <source>
        <dbReference type="ARBA" id="ARBA00022827"/>
    </source>
</evidence>
<dbReference type="InterPro" id="IPR016166">
    <property type="entry name" value="FAD-bd_PCMH"/>
</dbReference>
<dbReference type="InterPro" id="IPR016170">
    <property type="entry name" value="Cytok_DH_C_sf"/>
</dbReference>
<dbReference type="InterPro" id="IPR016164">
    <property type="entry name" value="FAD-linked_Oxase-like_C"/>
</dbReference>
<feature type="domain" description="FAD-binding PCMH-type" evidence="4">
    <location>
        <begin position="24"/>
        <end position="213"/>
    </location>
</feature>
<dbReference type="PANTHER" id="PTHR11748:SF111">
    <property type="entry name" value="D-LACTATE DEHYDROGENASE, MITOCHONDRIAL-RELATED"/>
    <property type="match status" value="1"/>
</dbReference>
<evidence type="ECO:0000313" key="5">
    <source>
        <dbReference type="EMBL" id="QBI04230.1"/>
    </source>
</evidence>
<keyword evidence="2" id="KW-0285">Flavoprotein</keyword>
<dbReference type="Gene3D" id="3.40.462.10">
    <property type="entry name" value="FAD-linked oxidases, C-terminal domain"/>
    <property type="match status" value="1"/>
</dbReference>